<dbReference type="RefSeq" id="WP_379907519.1">
    <property type="nucleotide sequence ID" value="NZ_JBHSWE010000001.1"/>
</dbReference>
<comment type="caution">
    <text evidence="1">The sequence shown here is derived from an EMBL/GenBank/DDBJ whole genome shotgun (WGS) entry which is preliminary data.</text>
</comment>
<proteinExistence type="predicted"/>
<protein>
    <submittedName>
        <fullName evidence="1">Uncharacterized protein</fullName>
    </submittedName>
</protein>
<organism evidence="1 2">
    <name type="scientific">Marinobacterium aestuariivivens</name>
    <dbReference type="NCBI Taxonomy" id="1698799"/>
    <lineage>
        <taxon>Bacteria</taxon>
        <taxon>Pseudomonadati</taxon>
        <taxon>Pseudomonadota</taxon>
        <taxon>Gammaproteobacteria</taxon>
        <taxon>Oceanospirillales</taxon>
        <taxon>Oceanospirillaceae</taxon>
        <taxon>Marinobacterium</taxon>
    </lineage>
</organism>
<evidence type="ECO:0000313" key="1">
    <source>
        <dbReference type="EMBL" id="MFC6668969.1"/>
    </source>
</evidence>
<sequence>MQRLWLTATRLGLGVQPEMTPLIFARYVRTDTPFTRTASVQRLARSCSEKYRQLMGADTEQAVFVGRIGESSLPRARSLRLDLKAMLVSGKSMADHVESEKGT</sequence>
<keyword evidence="2" id="KW-1185">Reference proteome</keyword>
<dbReference type="Gene3D" id="3.40.109.10">
    <property type="entry name" value="NADH Oxidase"/>
    <property type="match status" value="1"/>
</dbReference>
<accession>A0ABW1ZUF4</accession>
<name>A0ABW1ZUF4_9GAMM</name>
<reference evidence="2" key="1">
    <citation type="journal article" date="2019" name="Int. J. Syst. Evol. Microbiol.">
        <title>The Global Catalogue of Microorganisms (GCM) 10K type strain sequencing project: providing services to taxonomists for standard genome sequencing and annotation.</title>
        <authorList>
            <consortium name="The Broad Institute Genomics Platform"/>
            <consortium name="The Broad Institute Genome Sequencing Center for Infectious Disease"/>
            <person name="Wu L."/>
            <person name="Ma J."/>
        </authorList>
    </citation>
    <scope>NUCLEOTIDE SEQUENCE [LARGE SCALE GENOMIC DNA]</scope>
    <source>
        <strain evidence="2">NBRC 111756</strain>
    </source>
</reference>
<gene>
    <name evidence="1" type="ORF">ACFQDL_01745</name>
</gene>
<dbReference type="Proteomes" id="UP001596422">
    <property type="component" value="Unassembled WGS sequence"/>
</dbReference>
<dbReference type="EMBL" id="JBHSWE010000001">
    <property type="protein sequence ID" value="MFC6668969.1"/>
    <property type="molecule type" value="Genomic_DNA"/>
</dbReference>
<evidence type="ECO:0000313" key="2">
    <source>
        <dbReference type="Proteomes" id="UP001596422"/>
    </source>
</evidence>
<dbReference type="InterPro" id="IPR000415">
    <property type="entry name" value="Nitroreductase-like"/>
</dbReference>